<dbReference type="Proteomes" id="UP000651085">
    <property type="component" value="Unassembled WGS sequence"/>
</dbReference>
<feature type="compositionally biased region" description="Acidic residues" evidence="2">
    <location>
        <begin position="31"/>
        <end position="45"/>
    </location>
</feature>
<evidence type="ECO:0000313" key="4">
    <source>
        <dbReference type="EMBL" id="MBC8593489.1"/>
    </source>
</evidence>
<evidence type="ECO:0000256" key="2">
    <source>
        <dbReference type="SAM" id="MobiDB-lite"/>
    </source>
</evidence>
<dbReference type="SUPFAM" id="SSF56574">
    <property type="entry name" value="Serpins"/>
    <property type="match status" value="1"/>
</dbReference>
<organism evidence="4 5">
    <name type="scientific">Jilunia laotingensis</name>
    <dbReference type="NCBI Taxonomy" id="2763675"/>
    <lineage>
        <taxon>Bacteria</taxon>
        <taxon>Pseudomonadati</taxon>
        <taxon>Bacteroidota</taxon>
        <taxon>Bacteroidia</taxon>
        <taxon>Bacteroidales</taxon>
        <taxon>Bacteroidaceae</taxon>
        <taxon>Jilunia</taxon>
    </lineage>
</organism>
<comment type="similarity">
    <text evidence="1">Belongs to the serpin family.</text>
</comment>
<dbReference type="InterPro" id="IPR036186">
    <property type="entry name" value="Serpin_sf"/>
</dbReference>
<evidence type="ECO:0000259" key="3">
    <source>
        <dbReference type="SMART" id="SM00093"/>
    </source>
</evidence>
<dbReference type="InterPro" id="IPR042178">
    <property type="entry name" value="Serpin_sf_1"/>
</dbReference>
<dbReference type="PROSITE" id="PS51257">
    <property type="entry name" value="PROKAR_LIPOPROTEIN"/>
    <property type="match status" value="1"/>
</dbReference>
<feature type="region of interest" description="Disordered" evidence="2">
    <location>
        <begin position="20"/>
        <end position="47"/>
    </location>
</feature>
<dbReference type="Gene3D" id="2.30.39.10">
    <property type="entry name" value="Alpha-1-antitrypsin, domain 1"/>
    <property type="match status" value="1"/>
</dbReference>
<dbReference type="SMART" id="SM00093">
    <property type="entry name" value="SERPIN"/>
    <property type="match status" value="1"/>
</dbReference>
<dbReference type="PROSITE" id="PS00284">
    <property type="entry name" value="SERPIN"/>
    <property type="match status" value="1"/>
</dbReference>
<comment type="caution">
    <text evidence="4">The sequence shown here is derived from an EMBL/GenBank/DDBJ whole genome shotgun (WGS) entry which is preliminary data.</text>
</comment>
<dbReference type="PANTHER" id="PTHR11461">
    <property type="entry name" value="SERINE PROTEASE INHIBITOR, SERPIN"/>
    <property type="match status" value="1"/>
</dbReference>
<dbReference type="PANTHER" id="PTHR11461:SF211">
    <property type="entry name" value="GH10112P-RELATED"/>
    <property type="match status" value="1"/>
</dbReference>
<proteinExistence type="inferred from homology"/>
<dbReference type="InterPro" id="IPR023795">
    <property type="entry name" value="Serpin_CS"/>
</dbReference>
<dbReference type="CDD" id="cd19588">
    <property type="entry name" value="serpin_miropin-like"/>
    <property type="match status" value="1"/>
</dbReference>
<dbReference type="InterPro" id="IPR042185">
    <property type="entry name" value="Serpin_sf_2"/>
</dbReference>
<protein>
    <submittedName>
        <fullName evidence="4">Serpin family protein</fullName>
    </submittedName>
</protein>
<gene>
    <name evidence="4" type="ORF">H8744_09565</name>
</gene>
<dbReference type="Gene3D" id="3.30.497.10">
    <property type="entry name" value="Antithrombin, subunit I, domain 2"/>
    <property type="match status" value="1"/>
</dbReference>
<sequence>MKRIIFIAAIGLLMTACQSDENNVPEQSGDQPEEQPGEQPQEELDLQPVNIDWNEVSFTSDEQEMTNRNNAFAFDLLRQVASDKEEKNIFLSPLSATLALTMTSNGADGTTLTEMQNTLGWKEYSREAINEYCRKLAWGLQKADPKTELNIANSIWVRDEYHLQNGFVSDSWNYYNAELSAVDFASPEALITINQWCSDHTNGRINPMLTEGNIDGETIAILINALYFNGVWTSKFDKEDTVLDYFYNADGKEMVTNMMRQSLDARYLETQDVSLIELPYGNGMFSMVIVVPAWGKALDTLVAGLATEQWRQWIAGMEEKEVQLMMPSFTLKCKRELTGDLQALGMKKAFSLDAEFPNMLVERQNGLSISKVLQKTFVSVTEDGTEAAAATAVVMDESVGGSGVYFSVNRPFLYMIKEKKSGAILFIGRMKEMEPV</sequence>
<accession>A0A926IPN9</accession>
<dbReference type="InterPro" id="IPR023796">
    <property type="entry name" value="Serpin_dom"/>
</dbReference>
<evidence type="ECO:0000313" key="5">
    <source>
        <dbReference type="Proteomes" id="UP000651085"/>
    </source>
</evidence>
<dbReference type="EMBL" id="JACRTF010000001">
    <property type="protein sequence ID" value="MBC8593489.1"/>
    <property type="molecule type" value="Genomic_DNA"/>
</dbReference>
<dbReference type="GO" id="GO:0005615">
    <property type="term" value="C:extracellular space"/>
    <property type="evidence" value="ECO:0007669"/>
    <property type="project" value="InterPro"/>
</dbReference>
<dbReference type="AlphaFoldDB" id="A0A926IPN9"/>
<evidence type="ECO:0000256" key="1">
    <source>
        <dbReference type="RuleBase" id="RU000411"/>
    </source>
</evidence>
<dbReference type="Pfam" id="PF00079">
    <property type="entry name" value="Serpin"/>
    <property type="match status" value="1"/>
</dbReference>
<feature type="domain" description="Serpin" evidence="3">
    <location>
        <begin position="74"/>
        <end position="435"/>
    </location>
</feature>
<dbReference type="RefSeq" id="WP_262434616.1">
    <property type="nucleotide sequence ID" value="NZ_JACRTF010000001.1"/>
</dbReference>
<reference evidence="4" key="1">
    <citation type="submission" date="2020-08" db="EMBL/GenBank/DDBJ databases">
        <title>Genome public.</title>
        <authorList>
            <person name="Liu C."/>
            <person name="Sun Q."/>
        </authorList>
    </citation>
    <scope>NUCLEOTIDE SEQUENCE</scope>
    <source>
        <strain evidence="4">N12</strain>
    </source>
</reference>
<name>A0A926IPN9_9BACT</name>
<dbReference type="InterPro" id="IPR000215">
    <property type="entry name" value="Serpin_fam"/>
</dbReference>
<keyword evidence="5" id="KW-1185">Reference proteome</keyword>
<dbReference type="GO" id="GO:0004867">
    <property type="term" value="F:serine-type endopeptidase inhibitor activity"/>
    <property type="evidence" value="ECO:0007669"/>
    <property type="project" value="InterPro"/>
</dbReference>